<evidence type="ECO:0000256" key="2">
    <source>
        <dbReference type="ARBA" id="ARBA00006859"/>
    </source>
</evidence>
<evidence type="ECO:0000256" key="8">
    <source>
        <dbReference type="SAM" id="Phobius"/>
    </source>
</evidence>
<evidence type="ECO:0000256" key="6">
    <source>
        <dbReference type="ARBA" id="ARBA00023136"/>
    </source>
</evidence>
<feature type="transmembrane region" description="Helical" evidence="8">
    <location>
        <begin position="421"/>
        <end position="438"/>
    </location>
</feature>
<dbReference type="GO" id="GO:0098553">
    <property type="term" value="C:lumenal side of endoplasmic reticulum membrane"/>
    <property type="evidence" value="ECO:0007669"/>
    <property type="project" value="TreeGrafter"/>
</dbReference>
<keyword evidence="4" id="KW-0378">Hydrolase</keyword>
<feature type="domain" description="PA" evidence="9">
    <location>
        <begin position="21"/>
        <end position="93"/>
    </location>
</feature>
<evidence type="ECO:0000256" key="3">
    <source>
        <dbReference type="ARBA" id="ARBA00022692"/>
    </source>
</evidence>
<name>R7TDE2_CAPTE</name>
<dbReference type="InterPro" id="IPR006639">
    <property type="entry name" value="Preselin/SPP"/>
</dbReference>
<dbReference type="GO" id="GO:0098554">
    <property type="term" value="C:cytoplasmic side of endoplasmic reticulum membrane"/>
    <property type="evidence" value="ECO:0007669"/>
    <property type="project" value="TreeGrafter"/>
</dbReference>
<dbReference type="GO" id="GO:0030660">
    <property type="term" value="C:Golgi-associated vesicle membrane"/>
    <property type="evidence" value="ECO:0007669"/>
    <property type="project" value="TreeGrafter"/>
</dbReference>
<dbReference type="Gene3D" id="3.50.30.30">
    <property type="match status" value="1"/>
</dbReference>
<dbReference type="EnsemblMetazoa" id="CapteT108818">
    <property type="protein sequence ID" value="CapteP108818"/>
    <property type="gene ID" value="CapteG108818"/>
</dbReference>
<dbReference type="PANTHER" id="PTHR12174">
    <property type="entry name" value="SIGNAL PEPTIDE PEPTIDASE"/>
    <property type="match status" value="1"/>
</dbReference>
<evidence type="ECO:0000256" key="7">
    <source>
        <dbReference type="SAM" id="MobiDB-lite"/>
    </source>
</evidence>
<keyword evidence="5 8" id="KW-1133">Transmembrane helix</keyword>
<dbReference type="GO" id="GO:0005765">
    <property type="term" value="C:lysosomal membrane"/>
    <property type="evidence" value="ECO:0007669"/>
    <property type="project" value="TreeGrafter"/>
</dbReference>
<feature type="transmembrane region" description="Helical" evidence="8">
    <location>
        <begin position="174"/>
        <end position="192"/>
    </location>
</feature>
<evidence type="ECO:0000256" key="5">
    <source>
        <dbReference type="ARBA" id="ARBA00022989"/>
    </source>
</evidence>
<feature type="transmembrane region" description="Helical" evidence="8">
    <location>
        <begin position="198"/>
        <end position="219"/>
    </location>
</feature>
<keyword evidence="3 8" id="KW-0812">Transmembrane</keyword>
<dbReference type="InterPro" id="IPR007369">
    <property type="entry name" value="Peptidase_A22B_SPP"/>
</dbReference>
<dbReference type="HOGENOM" id="CLU_023799_2_1_1"/>
<dbReference type="OrthoDB" id="29661at2759"/>
<dbReference type="Proteomes" id="UP000014760">
    <property type="component" value="Unassembled WGS sequence"/>
</dbReference>
<dbReference type="Pfam" id="PF02225">
    <property type="entry name" value="PA"/>
    <property type="match status" value="1"/>
</dbReference>
<feature type="transmembrane region" description="Helical" evidence="8">
    <location>
        <begin position="360"/>
        <end position="381"/>
    </location>
</feature>
<comment type="subcellular location">
    <subcellularLocation>
        <location evidence="1">Endomembrane system</location>
        <topology evidence="1">Multi-pass membrane protein</topology>
    </subcellularLocation>
</comment>
<feature type="transmembrane region" description="Helical" evidence="8">
    <location>
        <begin position="268"/>
        <end position="285"/>
    </location>
</feature>
<gene>
    <name evidence="10" type="ORF">CAPTEDRAFT_108818</name>
</gene>
<evidence type="ECO:0000313" key="10">
    <source>
        <dbReference type="EMBL" id="ELT89507.1"/>
    </source>
</evidence>
<reference evidence="12" key="1">
    <citation type="submission" date="2012-12" db="EMBL/GenBank/DDBJ databases">
        <authorList>
            <person name="Hellsten U."/>
            <person name="Grimwood J."/>
            <person name="Chapman J.A."/>
            <person name="Shapiro H."/>
            <person name="Aerts A."/>
            <person name="Otillar R.P."/>
            <person name="Terry A.Y."/>
            <person name="Boore J.L."/>
            <person name="Simakov O."/>
            <person name="Marletaz F."/>
            <person name="Cho S.-J."/>
            <person name="Edsinger-Gonzales E."/>
            <person name="Havlak P."/>
            <person name="Kuo D.-H."/>
            <person name="Larsson T."/>
            <person name="Lv J."/>
            <person name="Arendt D."/>
            <person name="Savage R."/>
            <person name="Osoegawa K."/>
            <person name="de Jong P."/>
            <person name="Lindberg D.R."/>
            <person name="Seaver E.C."/>
            <person name="Weisblat D.A."/>
            <person name="Putnam N.H."/>
            <person name="Grigoriev I.V."/>
            <person name="Rokhsar D.S."/>
        </authorList>
    </citation>
    <scope>NUCLEOTIDE SEQUENCE</scope>
    <source>
        <strain evidence="12">I ESC-2004</strain>
    </source>
</reference>
<dbReference type="AlphaFoldDB" id="R7TDE2"/>
<dbReference type="STRING" id="283909.R7TDE2"/>
<dbReference type="EMBL" id="AMQN01003250">
    <property type="status" value="NOT_ANNOTATED_CDS"/>
    <property type="molecule type" value="Genomic_DNA"/>
</dbReference>
<feature type="transmembrane region" description="Helical" evidence="8">
    <location>
        <begin position="297"/>
        <end position="317"/>
    </location>
</feature>
<proteinExistence type="inferred from homology"/>
<dbReference type="EMBL" id="KB311324">
    <property type="protein sequence ID" value="ELT89507.1"/>
    <property type="molecule type" value="Genomic_DNA"/>
</dbReference>
<dbReference type="GO" id="GO:0042500">
    <property type="term" value="F:aspartic endopeptidase activity, intramembrane cleaving"/>
    <property type="evidence" value="ECO:0007669"/>
    <property type="project" value="InterPro"/>
</dbReference>
<comment type="similarity">
    <text evidence="2">Belongs to the peptidase A22B family.</text>
</comment>
<evidence type="ECO:0000256" key="4">
    <source>
        <dbReference type="ARBA" id="ARBA00022801"/>
    </source>
</evidence>
<evidence type="ECO:0000256" key="1">
    <source>
        <dbReference type="ARBA" id="ARBA00004127"/>
    </source>
</evidence>
<dbReference type="PANTHER" id="PTHR12174:SF103">
    <property type="entry name" value="INTRAMEMBRANE PROTEASE (IMPAS) FAMILY"/>
    <property type="match status" value="1"/>
</dbReference>
<protein>
    <recommendedName>
        <fullName evidence="9">PA domain-containing protein</fullName>
    </recommendedName>
</protein>
<organism evidence="10">
    <name type="scientific">Capitella teleta</name>
    <name type="common">Polychaete worm</name>
    <dbReference type="NCBI Taxonomy" id="283909"/>
    <lineage>
        <taxon>Eukaryota</taxon>
        <taxon>Metazoa</taxon>
        <taxon>Spiralia</taxon>
        <taxon>Lophotrochozoa</taxon>
        <taxon>Annelida</taxon>
        <taxon>Polychaeta</taxon>
        <taxon>Sedentaria</taxon>
        <taxon>Scolecida</taxon>
        <taxon>Capitellidae</taxon>
        <taxon>Capitella</taxon>
    </lineage>
</organism>
<accession>R7TDE2</accession>
<reference evidence="10 12" key="2">
    <citation type="journal article" date="2013" name="Nature">
        <title>Insights into bilaterian evolution from three spiralian genomes.</title>
        <authorList>
            <person name="Simakov O."/>
            <person name="Marletaz F."/>
            <person name="Cho S.J."/>
            <person name="Edsinger-Gonzales E."/>
            <person name="Havlak P."/>
            <person name="Hellsten U."/>
            <person name="Kuo D.H."/>
            <person name="Larsson T."/>
            <person name="Lv J."/>
            <person name="Arendt D."/>
            <person name="Savage R."/>
            <person name="Osoegawa K."/>
            <person name="de Jong P."/>
            <person name="Grimwood J."/>
            <person name="Chapman J.A."/>
            <person name="Shapiro H."/>
            <person name="Aerts A."/>
            <person name="Otillar R.P."/>
            <person name="Terry A.Y."/>
            <person name="Boore J.L."/>
            <person name="Grigoriev I.V."/>
            <person name="Lindberg D.R."/>
            <person name="Seaver E.C."/>
            <person name="Weisblat D.A."/>
            <person name="Putnam N.H."/>
            <person name="Rokhsar D.S."/>
        </authorList>
    </citation>
    <scope>NUCLEOTIDE SEQUENCE</scope>
    <source>
        <strain evidence="10 12">I ESC-2004</strain>
    </source>
</reference>
<dbReference type="InterPro" id="IPR003137">
    <property type="entry name" value="PA_domain"/>
</dbReference>
<dbReference type="GO" id="GO:0033619">
    <property type="term" value="P:membrane protein proteolysis"/>
    <property type="evidence" value="ECO:0007669"/>
    <property type="project" value="TreeGrafter"/>
</dbReference>
<dbReference type="Pfam" id="PF04258">
    <property type="entry name" value="Peptidase_A22B"/>
    <property type="match status" value="1"/>
</dbReference>
<reference evidence="11" key="3">
    <citation type="submission" date="2015-06" db="UniProtKB">
        <authorList>
            <consortium name="EnsemblMetazoa"/>
        </authorList>
    </citation>
    <scope>IDENTIFICATION</scope>
</reference>
<sequence>MKYAPFLQEVLKVRDLTPSVLCDDPSDDPKIKNKLTLVSRGNCTFLEKANLTQRYGGRALVIVSEEGLLIPGVGNDEHYDEISIPVAVLSSSDHSIMTQKMGPDFHVQLFSPNGPRVDYNLILIWVLAVGTVILGSIWSGKVRQKLSGDSGAGEEGEEEEDDQTGDLDVSPTTLMVFVVLMCGMLVSLYFFYDYLVYVLIGLFVVASSTSMYAVLKLALIRMPCIGTCKIPENRIPLLKTRPEIRRIILFLLCLAFGIFWAVERHESYAWILQDILGIFFCINMMKTIRMPSFKACTVLLCMLFVYDIFFVFITPLFTKSGESIMVDVATGGSSHSGEMLPMVLKVPRFMLRPETRACTLPHSLLGFGDILVPGLLVSYNFGFDLIVGSSKTYFIVSAIGYGLGLITTFIALALMATGQPALLYLVPFTLLPTLVVAVKRKEVKRLWEGPEYGV</sequence>
<dbReference type="OMA" id="KNANQTR"/>
<evidence type="ECO:0000313" key="11">
    <source>
        <dbReference type="EnsemblMetazoa" id="CapteP108818"/>
    </source>
</evidence>
<evidence type="ECO:0000313" key="12">
    <source>
        <dbReference type="Proteomes" id="UP000014760"/>
    </source>
</evidence>
<feature type="transmembrane region" description="Helical" evidence="8">
    <location>
        <begin position="393"/>
        <end position="415"/>
    </location>
</feature>
<dbReference type="SMART" id="SM00730">
    <property type="entry name" value="PSN"/>
    <property type="match status" value="1"/>
</dbReference>
<keyword evidence="6 8" id="KW-0472">Membrane</keyword>
<evidence type="ECO:0000259" key="9">
    <source>
        <dbReference type="Pfam" id="PF02225"/>
    </source>
</evidence>
<feature type="region of interest" description="Disordered" evidence="7">
    <location>
        <begin position="144"/>
        <end position="167"/>
    </location>
</feature>
<feature type="transmembrane region" description="Helical" evidence="8">
    <location>
        <begin position="119"/>
        <end position="138"/>
    </location>
</feature>
<feature type="compositionally biased region" description="Acidic residues" evidence="7">
    <location>
        <begin position="152"/>
        <end position="165"/>
    </location>
</feature>
<feature type="transmembrane region" description="Helical" evidence="8">
    <location>
        <begin position="244"/>
        <end position="262"/>
    </location>
</feature>
<keyword evidence="12" id="KW-1185">Reference proteome</keyword>